<comment type="PTM">
    <text evidence="9">Cleaved by autocatalysis into a large and a small subunit.</text>
</comment>
<dbReference type="GO" id="GO:0103068">
    <property type="term" value="F:leukotriene C4 gamma-glutamyl transferase activity"/>
    <property type="evidence" value="ECO:0007669"/>
    <property type="project" value="UniProtKB-EC"/>
</dbReference>
<comment type="catalytic activity">
    <reaction evidence="1 9">
        <text>an S-substituted glutathione + H2O = an S-substituted L-cysteinylglycine + L-glutamate</text>
        <dbReference type="Rhea" id="RHEA:59468"/>
        <dbReference type="ChEBI" id="CHEBI:15377"/>
        <dbReference type="ChEBI" id="CHEBI:29985"/>
        <dbReference type="ChEBI" id="CHEBI:90779"/>
        <dbReference type="ChEBI" id="CHEBI:143103"/>
        <dbReference type="EC" id="3.4.19.13"/>
    </reaction>
</comment>
<dbReference type="InterPro" id="IPR043138">
    <property type="entry name" value="GGT_lsub"/>
</dbReference>
<evidence type="ECO:0000256" key="7">
    <source>
        <dbReference type="ARBA" id="ARBA00023315"/>
    </source>
</evidence>
<evidence type="ECO:0000256" key="2">
    <source>
        <dbReference type="ARBA" id="ARBA00001089"/>
    </source>
</evidence>
<comment type="subunit">
    <text evidence="9">This enzyme consists of two polypeptide chains, which are synthesized in precursor form from a single polypeptide.</text>
</comment>
<gene>
    <name evidence="11" type="primary">ggt</name>
    <name evidence="11" type="ORF">KDN34_07465</name>
</gene>
<dbReference type="Gene3D" id="3.60.20.40">
    <property type="match status" value="1"/>
</dbReference>
<comment type="catalytic activity">
    <reaction evidence="8 9">
        <text>an N-terminal (5-L-glutamyl)-[peptide] + an alpha-amino acid = 5-L-glutamyl amino acid + an N-terminal L-alpha-aminoacyl-[peptide]</text>
        <dbReference type="Rhea" id="RHEA:23904"/>
        <dbReference type="Rhea" id="RHEA-COMP:9780"/>
        <dbReference type="Rhea" id="RHEA-COMP:9795"/>
        <dbReference type="ChEBI" id="CHEBI:77644"/>
        <dbReference type="ChEBI" id="CHEBI:78597"/>
        <dbReference type="ChEBI" id="CHEBI:78599"/>
        <dbReference type="ChEBI" id="CHEBI:78608"/>
        <dbReference type="EC" id="2.3.2.2"/>
    </reaction>
</comment>
<evidence type="ECO:0000256" key="8">
    <source>
        <dbReference type="ARBA" id="ARBA00047417"/>
    </source>
</evidence>
<evidence type="ECO:0000256" key="10">
    <source>
        <dbReference type="SAM" id="SignalP"/>
    </source>
</evidence>
<keyword evidence="6 9" id="KW-0865">Zymogen</keyword>
<keyword evidence="12" id="KW-1185">Reference proteome</keyword>
<dbReference type="PROSITE" id="PS00462">
    <property type="entry name" value="G_GLU_TRANSPEPTIDASE"/>
    <property type="match status" value="1"/>
</dbReference>
<dbReference type="PANTHER" id="PTHR43199">
    <property type="entry name" value="GLUTATHIONE HYDROLASE"/>
    <property type="match status" value="1"/>
</dbReference>
<sequence length="571" mass="61008">MLTLATTLAGGLVSPAALAAQDISIYSGMATARPVWAKHGMVASQEALASQVGVDILKQGGNAVDAAIATAYALAVTFPEAGNIGGGGFMLIHLAKDNKDIAIDYREVAPLKAHRDIFLDKNGNADPKLSQEHGLSVGVPGTVMGMELARKKYGTMSRQQLLAPAIKLAKEGYAVTPDLAESLTELKDYITQWPSSREIFYKADGSNYAPGEWFKQPELAHSLELISDKGADGFYQGETAQKIVAAIQHAGGVMTLADLQHYQVYERIPVTGNYRGYQVISMPPPSSGGIHLIEILNILENFPIGELGHNTAATIHLMAEAMKQAYADRSEYLGDPAFVKVPVASLISKAYAKAIAERIQPDKVVPSSDIAPGKLAPYESDQTTHFSVVDQWGNAVSNTYTLNFSYGNGLVAKGTGILLNNEMDDFSAKPGVPNGYGLVGGDANAVEAKKRPLSSMTPTIITKDGQLFMVTGSPGGARIITTVLQIVMNVIDHHMNIAEATAAPRIHHQWLPDEIRVEKSLNLDTIHLLQKMGYTISVKPAMGSTQTIMVSADGRYGASDPRYANSGAVGY</sequence>
<dbReference type="NCBIfam" id="TIGR00066">
    <property type="entry name" value="g_glut_trans"/>
    <property type="match status" value="1"/>
</dbReference>
<keyword evidence="9" id="KW-0317">Glutathione biosynthesis</keyword>
<dbReference type="InterPro" id="IPR051792">
    <property type="entry name" value="GGT_bact"/>
</dbReference>
<reference evidence="11 12" key="1">
    <citation type="submission" date="2021-04" db="EMBL/GenBank/DDBJ databases">
        <title>Novel species identification of genus Shewanella.</title>
        <authorList>
            <person name="Liu G."/>
        </authorList>
    </citation>
    <scope>NUCLEOTIDE SEQUENCE [LARGE SCALE GENOMIC DNA]</scope>
    <source>
        <strain evidence="11 12">FJAT-54481</strain>
    </source>
</reference>
<proteinExistence type="inferred from homology"/>
<dbReference type="EC" id="2.3.2.2" evidence="9"/>
<dbReference type="EC" id="3.4.19.13" evidence="9"/>
<feature type="chain" id="PRO_5045894869" description="Glutathione hydrolase proenzyme" evidence="10">
    <location>
        <begin position="20"/>
        <end position="571"/>
    </location>
</feature>
<evidence type="ECO:0000256" key="9">
    <source>
        <dbReference type="RuleBase" id="RU368036"/>
    </source>
</evidence>
<comment type="catalytic activity">
    <reaction evidence="2 9">
        <text>glutathione + H2O = L-cysteinylglycine + L-glutamate</text>
        <dbReference type="Rhea" id="RHEA:28807"/>
        <dbReference type="ChEBI" id="CHEBI:15377"/>
        <dbReference type="ChEBI" id="CHEBI:29985"/>
        <dbReference type="ChEBI" id="CHEBI:57925"/>
        <dbReference type="ChEBI" id="CHEBI:61694"/>
        <dbReference type="EC" id="3.4.19.13"/>
    </reaction>
</comment>
<dbReference type="InterPro" id="IPR029055">
    <property type="entry name" value="Ntn_hydrolases_N"/>
</dbReference>
<evidence type="ECO:0000256" key="4">
    <source>
        <dbReference type="ARBA" id="ARBA00022679"/>
    </source>
</evidence>
<evidence type="ECO:0000256" key="6">
    <source>
        <dbReference type="ARBA" id="ARBA00023145"/>
    </source>
</evidence>
<dbReference type="RefSeq" id="WP_212596566.1">
    <property type="nucleotide sequence ID" value="NZ_CP073587.1"/>
</dbReference>
<dbReference type="InterPro" id="IPR043137">
    <property type="entry name" value="GGT_ssub_C"/>
</dbReference>
<comment type="pathway">
    <text evidence="9">Sulfur metabolism; glutathione metabolism.</text>
</comment>
<dbReference type="EMBL" id="CP073587">
    <property type="protein sequence ID" value="QUN07568.1"/>
    <property type="molecule type" value="Genomic_DNA"/>
</dbReference>
<name>A0ABX7YYP1_9GAMM</name>
<evidence type="ECO:0000313" key="11">
    <source>
        <dbReference type="EMBL" id="QUN07568.1"/>
    </source>
</evidence>
<feature type="signal peptide" evidence="10">
    <location>
        <begin position="1"/>
        <end position="19"/>
    </location>
</feature>
<evidence type="ECO:0000256" key="5">
    <source>
        <dbReference type="ARBA" id="ARBA00022801"/>
    </source>
</evidence>
<protein>
    <recommendedName>
        <fullName evidence="9">Glutathione hydrolase proenzyme</fullName>
        <ecNumber evidence="9">2.3.2.2</ecNumber>
        <ecNumber evidence="9">3.4.19.13</ecNumber>
    </recommendedName>
    <component>
        <recommendedName>
            <fullName evidence="9">Glutathione hydrolase large chain</fullName>
        </recommendedName>
    </component>
    <component>
        <recommendedName>
            <fullName evidence="9">Glutathione hydrolase small chain</fullName>
        </recommendedName>
    </component>
</protein>
<evidence type="ECO:0000313" key="12">
    <source>
        <dbReference type="Proteomes" id="UP000679575"/>
    </source>
</evidence>
<dbReference type="PRINTS" id="PR01210">
    <property type="entry name" value="GGTRANSPTASE"/>
</dbReference>
<keyword evidence="10" id="KW-0732">Signal</keyword>
<comment type="similarity">
    <text evidence="3 9">Belongs to the gamma-glutamyltransferase family.</text>
</comment>
<dbReference type="SUPFAM" id="SSF56235">
    <property type="entry name" value="N-terminal nucleophile aminohydrolases (Ntn hydrolases)"/>
    <property type="match status" value="1"/>
</dbReference>
<dbReference type="Proteomes" id="UP000679575">
    <property type="component" value="Chromosome"/>
</dbReference>
<keyword evidence="5 9" id="KW-0378">Hydrolase</keyword>
<evidence type="ECO:0000256" key="3">
    <source>
        <dbReference type="ARBA" id="ARBA00009381"/>
    </source>
</evidence>
<accession>A0ABX7YYP1</accession>
<dbReference type="InterPro" id="IPR000101">
    <property type="entry name" value="GGT_peptidase"/>
</dbReference>
<dbReference type="Gene3D" id="1.10.246.130">
    <property type="match status" value="1"/>
</dbReference>
<organism evidence="11 12">
    <name type="scientific">Shewanella yunxiaonensis</name>
    <dbReference type="NCBI Taxonomy" id="2829809"/>
    <lineage>
        <taxon>Bacteria</taxon>
        <taxon>Pseudomonadati</taxon>
        <taxon>Pseudomonadota</taxon>
        <taxon>Gammaproteobacteria</taxon>
        <taxon>Alteromonadales</taxon>
        <taxon>Shewanellaceae</taxon>
        <taxon>Shewanella</taxon>
    </lineage>
</organism>
<evidence type="ECO:0000256" key="1">
    <source>
        <dbReference type="ARBA" id="ARBA00001049"/>
    </source>
</evidence>
<dbReference type="InterPro" id="IPR055262">
    <property type="entry name" value="GGT_CS"/>
</dbReference>
<keyword evidence="4 9" id="KW-0808">Transferase</keyword>
<dbReference type="Pfam" id="PF01019">
    <property type="entry name" value="G_glu_transpept"/>
    <property type="match status" value="1"/>
</dbReference>
<keyword evidence="7 9" id="KW-0012">Acyltransferase</keyword>
<dbReference type="PANTHER" id="PTHR43199:SF1">
    <property type="entry name" value="GLUTATHIONE HYDROLASE PROENZYME"/>
    <property type="match status" value="1"/>
</dbReference>